<feature type="compositionally biased region" description="Basic and acidic residues" evidence="1">
    <location>
        <begin position="216"/>
        <end position="227"/>
    </location>
</feature>
<protein>
    <recommendedName>
        <fullName evidence="4">Fibronectin type-III domain-containing protein</fullName>
    </recommendedName>
</protein>
<evidence type="ECO:0000313" key="2">
    <source>
        <dbReference type="EMBL" id="KAK7918543.1"/>
    </source>
</evidence>
<dbReference type="InterPro" id="IPR036116">
    <property type="entry name" value="FN3_sf"/>
</dbReference>
<proteinExistence type="predicted"/>
<dbReference type="Gene3D" id="2.60.40.10">
    <property type="entry name" value="Immunoglobulins"/>
    <property type="match status" value="1"/>
</dbReference>
<evidence type="ECO:0000313" key="3">
    <source>
        <dbReference type="Proteomes" id="UP001460270"/>
    </source>
</evidence>
<dbReference type="PANTHER" id="PTHR21437:SF3">
    <property type="entry name" value="ANKYRIN REPEAT AND FIBRONECTIN TYPE-III DOMAIN-CONTAINING PROTEIN 1"/>
    <property type="match status" value="1"/>
</dbReference>
<dbReference type="GO" id="GO:0061172">
    <property type="term" value="P:regulation of establishment of bipolar cell polarity"/>
    <property type="evidence" value="ECO:0007669"/>
    <property type="project" value="TreeGrafter"/>
</dbReference>
<keyword evidence="3" id="KW-1185">Reference proteome</keyword>
<feature type="compositionally biased region" description="Low complexity" evidence="1">
    <location>
        <begin position="203"/>
        <end position="213"/>
    </location>
</feature>
<dbReference type="InterPro" id="IPR003961">
    <property type="entry name" value="FN3_dom"/>
</dbReference>
<dbReference type="EMBL" id="JBBPFD010000007">
    <property type="protein sequence ID" value="KAK7918543.1"/>
    <property type="molecule type" value="Genomic_DNA"/>
</dbReference>
<organism evidence="2 3">
    <name type="scientific">Mugilogobius chulae</name>
    <name type="common">yellowstripe goby</name>
    <dbReference type="NCBI Taxonomy" id="88201"/>
    <lineage>
        <taxon>Eukaryota</taxon>
        <taxon>Metazoa</taxon>
        <taxon>Chordata</taxon>
        <taxon>Craniata</taxon>
        <taxon>Vertebrata</taxon>
        <taxon>Euteleostomi</taxon>
        <taxon>Actinopterygii</taxon>
        <taxon>Neopterygii</taxon>
        <taxon>Teleostei</taxon>
        <taxon>Neoteleostei</taxon>
        <taxon>Acanthomorphata</taxon>
        <taxon>Gobiaria</taxon>
        <taxon>Gobiiformes</taxon>
        <taxon>Gobioidei</taxon>
        <taxon>Gobiidae</taxon>
        <taxon>Gobionellinae</taxon>
        <taxon>Mugilogobius</taxon>
    </lineage>
</organism>
<gene>
    <name evidence="2" type="ORF">WMY93_009827</name>
</gene>
<dbReference type="PANTHER" id="PTHR21437">
    <property type="entry name" value="WIDE AWAKE"/>
    <property type="match status" value="1"/>
</dbReference>
<dbReference type="GO" id="GO:0005819">
    <property type="term" value="C:spindle"/>
    <property type="evidence" value="ECO:0007669"/>
    <property type="project" value="TreeGrafter"/>
</dbReference>
<evidence type="ECO:0000256" key="1">
    <source>
        <dbReference type="SAM" id="MobiDB-lite"/>
    </source>
</evidence>
<evidence type="ECO:0008006" key="4">
    <source>
        <dbReference type="Google" id="ProtNLM"/>
    </source>
</evidence>
<dbReference type="SUPFAM" id="SSF49265">
    <property type="entry name" value="Fibronectin type III"/>
    <property type="match status" value="1"/>
</dbReference>
<accession>A0AAW0PHZ1</accession>
<feature type="region of interest" description="Disordered" evidence="1">
    <location>
        <begin position="203"/>
        <end position="227"/>
    </location>
</feature>
<dbReference type="InterPro" id="IPR039269">
    <property type="entry name" value="ANKFN1"/>
</dbReference>
<comment type="caution">
    <text evidence="2">The sequence shown here is derived from an EMBL/GenBank/DDBJ whole genome shotgun (WGS) entry which is preliminary data.</text>
</comment>
<dbReference type="InterPro" id="IPR013783">
    <property type="entry name" value="Ig-like_fold"/>
</dbReference>
<name>A0AAW0PHZ1_9GOBI</name>
<dbReference type="Proteomes" id="UP001460270">
    <property type="component" value="Unassembled WGS sequence"/>
</dbReference>
<dbReference type="GO" id="GO:0000132">
    <property type="term" value="P:establishment of mitotic spindle orientation"/>
    <property type="evidence" value="ECO:0007669"/>
    <property type="project" value="TreeGrafter"/>
</dbReference>
<dbReference type="AlphaFoldDB" id="A0AAW0PHZ1"/>
<reference evidence="3" key="1">
    <citation type="submission" date="2024-04" db="EMBL/GenBank/DDBJ databases">
        <title>Salinicola lusitanus LLJ914,a marine bacterium isolated from the Okinawa Trough.</title>
        <authorList>
            <person name="Li J."/>
        </authorList>
    </citation>
    <scope>NUCLEOTIDE SEQUENCE [LARGE SCALE GENOMIC DNA]</scope>
</reference>
<dbReference type="CDD" id="cd00063">
    <property type="entry name" value="FN3"/>
    <property type="match status" value="1"/>
</dbReference>
<sequence length="458" mass="51829">MWNGRTQRDPPLFVPDIRTRRFSSVESREAHLSSLVHEAERRATELAAQAQREGLSLDACHNNKALRSWEWRSRLYARMKTGFQHARPPEAPTMVRLSVSSSTSLNVSFQEPHSLNNTVVTKYKVEWSCVKDFSLLAGETVLDNLQSLKFSIQDSQRECNFALTWHKHLSCFLFKLLLLCVFQGQVYFVRVSAYNMKGWGPAAASLPPSAAPSNWRESDGRESKRRGQIDAMEKLLQQVRETHTLFCSGVVVYVGGRSVARQSLSVSMSSSSTLQTRHKMLTAAAHMQNLLGTHNLGRVHYEPIKDRHGNVLLITVRELDSQSSAFNGKWTAVTKLQSQRKSLSTPEEPYALDVLIITMQDILSYQRRSSYRLSPGLYLGYLKLSSSVDQIRVLVSQRNPNMLCHARVRDNNNVNREEWQWIQSLSSSDSALIGGEAQEAGLTAQSHTLCSTTSFRRR</sequence>